<reference evidence="1" key="1">
    <citation type="journal article" date="2013" name="Environ. Microbiol.">
        <title>Seasonally variable intestinal metagenomes of the red palm weevil (Rhynchophorus ferrugineus).</title>
        <authorList>
            <person name="Jia S."/>
            <person name="Zhang X."/>
            <person name="Zhang G."/>
            <person name="Yin A."/>
            <person name="Zhang S."/>
            <person name="Li F."/>
            <person name="Wang L."/>
            <person name="Zhao D."/>
            <person name="Yun Q."/>
            <person name="Tala"/>
            <person name="Wang J."/>
            <person name="Sun G."/>
            <person name="Baabdullah M."/>
            <person name="Yu X."/>
            <person name="Hu S."/>
            <person name="Al-Mssallem I.S."/>
            <person name="Yu J."/>
        </authorList>
    </citation>
    <scope>NUCLEOTIDE SEQUENCE</scope>
</reference>
<evidence type="ECO:0000313" key="1">
    <source>
        <dbReference type="EMBL" id="AIA94807.1"/>
    </source>
</evidence>
<dbReference type="AlphaFoldDB" id="A0A060CIM7"/>
<dbReference type="EMBL" id="KF127451">
    <property type="protein sequence ID" value="AIA94807.1"/>
    <property type="molecule type" value="Genomic_DNA"/>
</dbReference>
<sequence length="171" mass="18221">AVPPVRIGGGADAALQPLPETFGDSAAWTITLPRHALDGLRNAYLDIRYQGDVGRLFAGADMLDDNYYGGLTWQVGLRRFASLLGEPWTLAVLPLRADAPHLYPTALPPATGRGWTAGALGRGQPGAGLWPGRLLRYGGALMGTAVLSPRRFRGLELCIRSKGAFDELVGQ</sequence>
<proteinExistence type="predicted"/>
<name>A0A060CIM7_9CAUL</name>
<feature type="non-terminal residue" evidence="1">
    <location>
        <position position="1"/>
    </location>
</feature>
<feature type="non-terminal residue" evidence="1">
    <location>
        <position position="171"/>
    </location>
</feature>
<organism evidence="1">
    <name type="scientific">uncultured Asticcacaulis sp</name>
    <dbReference type="NCBI Taxonomy" id="265211"/>
    <lineage>
        <taxon>Bacteria</taxon>
        <taxon>Pseudomonadati</taxon>
        <taxon>Pseudomonadota</taxon>
        <taxon>Alphaproteobacteria</taxon>
        <taxon>Caulobacterales</taxon>
        <taxon>Caulobacteraceae</taxon>
        <taxon>Asticcacaulis</taxon>
        <taxon>environmental samples</taxon>
    </lineage>
</organism>
<accession>A0A060CIM7</accession>
<protein>
    <submittedName>
        <fullName evidence="1">CAZy families GH35 protein</fullName>
    </submittedName>
</protein>